<evidence type="ECO:0000256" key="6">
    <source>
        <dbReference type="ARBA" id="ARBA00022801"/>
    </source>
</evidence>
<dbReference type="InterPro" id="IPR054712">
    <property type="entry name" value="Cas3-like_dom"/>
</dbReference>
<evidence type="ECO:0000256" key="1">
    <source>
        <dbReference type="ARBA" id="ARBA00006847"/>
    </source>
</evidence>
<dbReference type="SMART" id="SM00487">
    <property type="entry name" value="DEXDc"/>
    <property type="match status" value="1"/>
</dbReference>
<feature type="domain" description="HD Cas3-type" evidence="12">
    <location>
        <begin position="28"/>
        <end position="228"/>
    </location>
</feature>
<evidence type="ECO:0000313" key="13">
    <source>
        <dbReference type="EMBL" id="GGH51498.1"/>
    </source>
</evidence>
<evidence type="ECO:0000259" key="11">
    <source>
        <dbReference type="PROSITE" id="PS51192"/>
    </source>
</evidence>
<evidence type="ECO:0000256" key="3">
    <source>
        <dbReference type="ARBA" id="ARBA00022722"/>
    </source>
</evidence>
<dbReference type="InterPro" id="IPR050547">
    <property type="entry name" value="DEAD_box_RNA_helicases"/>
</dbReference>
<dbReference type="InterPro" id="IPR014001">
    <property type="entry name" value="Helicase_ATP-bd"/>
</dbReference>
<dbReference type="EMBL" id="BMJY01000027">
    <property type="protein sequence ID" value="GGH51498.1"/>
    <property type="molecule type" value="Genomic_DNA"/>
</dbReference>
<dbReference type="Proteomes" id="UP000657592">
    <property type="component" value="Unassembled WGS sequence"/>
</dbReference>
<dbReference type="Pfam" id="PF18395">
    <property type="entry name" value="Cas3_C"/>
    <property type="match status" value="1"/>
</dbReference>
<keyword evidence="9" id="KW-0051">Antiviral defense</keyword>
<evidence type="ECO:0000256" key="5">
    <source>
        <dbReference type="ARBA" id="ARBA00022741"/>
    </source>
</evidence>
<reference evidence="13" key="2">
    <citation type="submission" date="2020-09" db="EMBL/GenBank/DDBJ databases">
        <authorList>
            <person name="Sun Q."/>
            <person name="Zhou Y."/>
        </authorList>
    </citation>
    <scope>NUCLEOTIDE SEQUENCE</scope>
    <source>
        <strain evidence="13">CGMCC 1.15794</strain>
    </source>
</reference>
<evidence type="ECO:0000259" key="12">
    <source>
        <dbReference type="PROSITE" id="PS51643"/>
    </source>
</evidence>
<dbReference type="InterPro" id="IPR041372">
    <property type="entry name" value="Cas3_C"/>
</dbReference>
<evidence type="ECO:0000256" key="4">
    <source>
        <dbReference type="ARBA" id="ARBA00022723"/>
    </source>
</evidence>
<feature type="domain" description="Helicase ATP-binding" evidence="11">
    <location>
        <begin position="299"/>
        <end position="502"/>
    </location>
</feature>
<feature type="region of interest" description="Disordered" evidence="10">
    <location>
        <begin position="513"/>
        <end position="544"/>
    </location>
</feature>
<keyword evidence="4" id="KW-0479">Metal-binding</keyword>
<dbReference type="RefSeq" id="WP_188757300.1">
    <property type="nucleotide sequence ID" value="NZ_BMJY01000027.1"/>
</dbReference>
<dbReference type="GO" id="GO:0046872">
    <property type="term" value="F:metal ion binding"/>
    <property type="evidence" value="ECO:0007669"/>
    <property type="project" value="UniProtKB-KW"/>
</dbReference>
<dbReference type="Gene3D" id="1.10.3210.30">
    <property type="match status" value="1"/>
</dbReference>
<dbReference type="PROSITE" id="PS51192">
    <property type="entry name" value="HELICASE_ATP_BIND_1"/>
    <property type="match status" value="1"/>
</dbReference>
<evidence type="ECO:0000313" key="14">
    <source>
        <dbReference type="Proteomes" id="UP000657592"/>
    </source>
</evidence>
<evidence type="ECO:0000256" key="7">
    <source>
        <dbReference type="ARBA" id="ARBA00022806"/>
    </source>
</evidence>
<dbReference type="GO" id="GO:0005524">
    <property type="term" value="F:ATP binding"/>
    <property type="evidence" value="ECO:0007669"/>
    <property type="project" value="UniProtKB-KW"/>
</dbReference>
<dbReference type="GO" id="GO:0016787">
    <property type="term" value="F:hydrolase activity"/>
    <property type="evidence" value="ECO:0007669"/>
    <property type="project" value="UniProtKB-KW"/>
</dbReference>
<dbReference type="GO" id="GO:0003724">
    <property type="term" value="F:RNA helicase activity"/>
    <property type="evidence" value="ECO:0007669"/>
    <property type="project" value="TreeGrafter"/>
</dbReference>
<dbReference type="CDD" id="cd09641">
    <property type="entry name" value="Cas3''_I"/>
    <property type="match status" value="1"/>
</dbReference>
<keyword evidence="7" id="KW-0347">Helicase</keyword>
<dbReference type="Pfam" id="PF22590">
    <property type="entry name" value="Cas3-like_C_2"/>
    <property type="match status" value="1"/>
</dbReference>
<dbReference type="NCBIfam" id="TIGR01596">
    <property type="entry name" value="cas3_HD"/>
    <property type="match status" value="1"/>
</dbReference>
<sequence>MVTDIARSLSPAARSVWAKSHRDPVTGAVETWLPLYQHLADTAEIAKLLWDDWLSPAVKRTIEEAVGDPGAARTLAVWLAATHDLGKASPAFAFQVPALAARMERAGLRGDPSIMGEDRSRCRHEVVSHVTVADWLQHHGFTEAQADRLGSVLAAHHGLPQDHAAVRAARSQSRFIGDVHWAHTRVELLEAMTELYAHSEALGMWRSASLPLTVLVPLSGFVIVADWLASSDRFEPVLPGTEPAESARERALRAWEGLDLPRPWSPHPPQDNAELFARRFGLGSGVRARPVQETMMTAARETAGSALMILEAPMGVGKTEAALAAAEILAERLDRSGVFFGLPTQATADALFGRTLQWAERLGLDTPSNIHLAHGKSGQNDRFDRMQWEARFRAIGESDDRRARALRELVIAHHWFASPKRGPLSNFVVGTIDQALFGALRSKHLMLRHLALAGKVVILDEVHAYDAYMSQFLERVLHWLGAYDVPVIMLSATLPAERRIAFVEAYVGGASSRTRRQPQRRSWTERRDGTPADSATPLRGDIGYPSIVVADGRGTPRVLTPEAGDTARQLKLERMDDTLEALEACLRGALADGGTAVVIRNTVSRVQETAAHLRRVFGAEKVIVAHARFLARDRAERDRRLLELFGKNGRRPDQMIVVASQVVEQSLDVDFDIMISDVAPIDLILQRAGRLHRHDRVGRPALVREPRLVLTGVHWNAVPPEPHRGSQKIYSRYVLLRTLASLHGRDTLHLPADIPHLVQTVYGEEPQGPDEWQTAIAAARTEFDARRAEQQGKAQGYLLPPVMPEKDLLGWVAGSAGDPETEALAQGTVRDGEETLEVLVLQRRGDDLYTPTWLSKGGGQLIPQNEPPSHALTKVILGCSLRLPAAVCRGRLADRHIAHLEERYPVQAWHGSHALRGELVLVLDEDRRAWLDPFVLTYSPEDGLSYEEVSDGTEAESEQAL</sequence>
<accession>A0A917MP34</accession>
<evidence type="ECO:0000256" key="10">
    <source>
        <dbReference type="SAM" id="MobiDB-lite"/>
    </source>
</evidence>
<dbReference type="GO" id="GO:0003723">
    <property type="term" value="F:RNA binding"/>
    <property type="evidence" value="ECO:0007669"/>
    <property type="project" value="TreeGrafter"/>
</dbReference>
<evidence type="ECO:0000256" key="9">
    <source>
        <dbReference type="ARBA" id="ARBA00023118"/>
    </source>
</evidence>
<dbReference type="PROSITE" id="PS51643">
    <property type="entry name" value="HD_CAS3"/>
    <property type="match status" value="1"/>
</dbReference>
<dbReference type="InterPro" id="IPR011545">
    <property type="entry name" value="DEAD/DEAH_box_helicase_dom"/>
</dbReference>
<gene>
    <name evidence="13" type="ORF">GCM10010921_30950</name>
</gene>
<keyword evidence="5" id="KW-0547">Nucleotide-binding</keyword>
<dbReference type="Pfam" id="PF00270">
    <property type="entry name" value="DEAD"/>
    <property type="match status" value="1"/>
</dbReference>
<dbReference type="GO" id="GO:0051607">
    <property type="term" value="P:defense response to virus"/>
    <property type="evidence" value="ECO:0007669"/>
    <property type="project" value="UniProtKB-KW"/>
</dbReference>
<evidence type="ECO:0000256" key="2">
    <source>
        <dbReference type="ARBA" id="ARBA00009046"/>
    </source>
</evidence>
<dbReference type="InterPro" id="IPR006483">
    <property type="entry name" value="CRISPR-assoc_Cas3_HD"/>
</dbReference>
<dbReference type="InterPro" id="IPR027417">
    <property type="entry name" value="P-loop_NTPase"/>
</dbReference>
<dbReference type="GO" id="GO:0004518">
    <property type="term" value="F:nuclease activity"/>
    <property type="evidence" value="ECO:0007669"/>
    <property type="project" value="UniProtKB-KW"/>
</dbReference>
<comment type="caution">
    <text evidence="13">The sequence shown here is derived from an EMBL/GenBank/DDBJ whole genome shotgun (WGS) entry which is preliminary data.</text>
</comment>
<dbReference type="PANTHER" id="PTHR47963">
    <property type="entry name" value="DEAD-BOX ATP-DEPENDENT RNA HELICASE 47, MITOCHONDRIAL"/>
    <property type="match status" value="1"/>
</dbReference>
<dbReference type="InterPro" id="IPR006474">
    <property type="entry name" value="Helicase_Cas3_CRISPR-ass_core"/>
</dbReference>
<dbReference type="AlphaFoldDB" id="A0A917MP34"/>
<proteinExistence type="inferred from homology"/>
<dbReference type="CDD" id="cd17930">
    <property type="entry name" value="DEXHc_cas3"/>
    <property type="match status" value="1"/>
</dbReference>
<dbReference type="SUPFAM" id="SSF52540">
    <property type="entry name" value="P-loop containing nucleoside triphosphate hydrolases"/>
    <property type="match status" value="1"/>
</dbReference>
<comment type="similarity">
    <text evidence="1">In the N-terminal section; belongs to the CRISPR-associated nuclease Cas3-HD family.</text>
</comment>
<name>A0A917MP34_9MICO</name>
<comment type="similarity">
    <text evidence="2">In the central section; belongs to the CRISPR-associated helicase Cas3 family.</text>
</comment>
<organism evidence="13 14">
    <name type="scientific">Microbacterium album</name>
    <dbReference type="NCBI Taxonomy" id="2053191"/>
    <lineage>
        <taxon>Bacteria</taxon>
        <taxon>Bacillati</taxon>
        <taxon>Actinomycetota</taxon>
        <taxon>Actinomycetes</taxon>
        <taxon>Micrococcales</taxon>
        <taxon>Microbacteriaceae</taxon>
        <taxon>Microbacterium</taxon>
    </lineage>
</organism>
<keyword evidence="3" id="KW-0540">Nuclease</keyword>
<dbReference type="Gene3D" id="3.40.50.300">
    <property type="entry name" value="P-loop containing nucleotide triphosphate hydrolases"/>
    <property type="match status" value="2"/>
</dbReference>
<protein>
    <submittedName>
        <fullName evidence="13">CRISPR-associated helicase/endonuclease Cas3</fullName>
    </submittedName>
</protein>
<evidence type="ECO:0000256" key="8">
    <source>
        <dbReference type="ARBA" id="ARBA00022840"/>
    </source>
</evidence>
<dbReference type="NCBIfam" id="TIGR01587">
    <property type="entry name" value="cas3_core"/>
    <property type="match status" value="1"/>
</dbReference>
<dbReference type="InterPro" id="IPR038257">
    <property type="entry name" value="CRISPR-assoc_Cas3_HD_sf"/>
</dbReference>
<reference evidence="13" key="1">
    <citation type="journal article" date="2014" name="Int. J. Syst. Evol. Microbiol.">
        <title>Complete genome sequence of Corynebacterium casei LMG S-19264T (=DSM 44701T), isolated from a smear-ripened cheese.</title>
        <authorList>
            <consortium name="US DOE Joint Genome Institute (JGI-PGF)"/>
            <person name="Walter F."/>
            <person name="Albersmeier A."/>
            <person name="Kalinowski J."/>
            <person name="Ruckert C."/>
        </authorList>
    </citation>
    <scope>NUCLEOTIDE SEQUENCE</scope>
    <source>
        <strain evidence="13">CGMCC 1.15794</strain>
    </source>
</reference>
<keyword evidence="8" id="KW-0067">ATP-binding</keyword>
<keyword evidence="6" id="KW-0378">Hydrolase</keyword>
<keyword evidence="14" id="KW-1185">Reference proteome</keyword>
<dbReference type="Pfam" id="PF18019">
    <property type="entry name" value="Cas3_HD"/>
    <property type="match status" value="1"/>
</dbReference>
<dbReference type="PANTHER" id="PTHR47963:SF9">
    <property type="entry name" value="CRISPR-ASSOCIATED ENDONUCLEASE_HELICASE CAS3"/>
    <property type="match status" value="1"/>
</dbReference>